<feature type="transmembrane region" description="Helical" evidence="1">
    <location>
        <begin position="141"/>
        <end position="159"/>
    </location>
</feature>
<dbReference type="Proteomes" id="UP001431532">
    <property type="component" value="Unassembled WGS sequence"/>
</dbReference>
<feature type="transmembrane region" description="Helical" evidence="1">
    <location>
        <begin position="200"/>
        <end position="218"/>
    </location>
</feature>
<organism evidence="2 3">
    <name type="scientific">Peloplasma aerotolerans</name>
    <dbReference type="NCBI Taxonomy" id="3044389"/>
    <lineage>
        <taxon>Bacteria</taxon>
        <taxon>Bacillati</taxon>
        <taxon>Mycoplasmatota</taxon>
        <taxon>Mollicutes</taxon>
        <taxon>Acholeplasmatales</taxon>
        <taxon>Acholeplasmataceae</taxon>
        <taxon>Peloplasma</taxon>
    </lineage>
</organism>
<feature type="transmembrane region" description="Helical" evidence="1">
    <location>
        <begin position="238"/>
        <end position="260"/>
    </location>
</feature>
<dbReference type="AlphaFoldDB" id="A0AAW6U5B6"/>
<feature type="transmembrane region" description="Helical" evidence="1">
    <location>
        <begin position="42"/>
        <end position="62"/>
    </location>
</feature>
<dbReference type="InterPro" id="IPR021737">
    <property type="entry name" value="Phage_phiKZ_Orf197"/>
</dbReference>
<keyword evidence="3" id="KW-1185">Reference proteome</keyword>
<comment type="caution">
    <text evidence="2">The sequence shown here is derived from an EMBL/GenBank/DDBJ whole genome shotgun (WGS) entry which is preliminary data.</text>
</comment>
<sequence>MFLMFFLLIIHVLVDFYFQSEKASDEKLAEVLSIKTIFKSRLFKHTLIYIICTFLIFLVYIPNQWLDIIIFLIAGLSHGVIDLIKVKLYQKTNEDKRPYLFFIDQLLHVVILILLGLYIIFNFTLTNLGNYFLTDSTYFSVLQYVLAFLLIGKTGNVFFKELLGKYKPSQEDVDEAKEHGFHVFSSNQKAGRTIGILERILLMISLIVGSYMTIGLILAAKSIARFKTLEVTKFGEYFIIGTMFSILYTIFTYYFIFVLFQNI</sequence>
<gene>
    <name evidence="2" type="ORF">QJ521_05995</name>
</gene>
<name>A0AAW6U5B6_9MOLU</name>
<protein>
    <submittedName>
        <fullName evidence="2">DUF3307 domain-containing protein</fullName>
    </submittedName>
</protein>
<accession>A0AAW6U5B6</accession>
<dbReference type="RefSeq" id="WP_282839536.1">
    <property type="nucleotide sequence ID" value="NZ_JASCXW010000017.1"/>
</dbReference>
<feature type="transmembrane region" description="Helical" evidence="1">
    <location>
        <begin position="98"/>
        <end position="121"/>
    </location>
</feature>
<evidence type="ECO:0000313" key="3">
    <source>
        <dbReference type="Proteomes" id="UP001431532"/>
    </source>
</evidence>
<keyword evidence="1" id="KW-1133">Transmembrane helix</keyword>
<keyword evidence="1" id="KW-0472">Membrane</keyword>
<evidence type="ECO:0000256" key="1">
    <source>
        <dbReference type="SAM" id="Phobius"/>
    </source>
</evidence>
<reference evidence="2" key="1">
    <citation type="submission" date="2023-05" db="EMBL/GenBank/DDBJ databases">
        <title>Mariniplasma microaerophilum sp. nov., a novel anaerobic mollicute isolated from terrestrial mud volcano, Taman Peninsula, Russia.</title>
        <authorList>
            <person name="Khomyakova M.A."/>
            <person name="Merkel A.Y."/>
            <person name="Slobodkin A.I."/>
        </authorList>
    </citation>
    <scope>NUCLEOTIDE SEQUENCE</scope>
    <source>
        <strain evidence="2">M4Ah</strain>
    </source>
</reference>
<dbReference type="Pfam" id="PF11750">
    <property type="entry name" value="DUF3307"/>
    <property type="match status" value="1"/>
</dbReference>
<proteinExistence type="predicted"/>
<keyword evidence="1" id="KW-0812">Transmembrane</keyword>
<evidence type="ECO:0000313" key="2">
    <source>
        <dbReference type="EMBL" id="MDI6453107.1"/>
    </source>
</evidence>
<dbReference type="EMBL" id="JASCXW010000017">
    <property type="protein sequence ID" value="MDI6453107.1"/>
    <property type="molecule type" value="Genomic_DNA"/>
</dbReference>
<feature type="transmembrane region" description="Helical" evidence="1">
    <location>
        <begin position="68"/>
        <end position="86"/>
    </location>
</feature>